<name>A0A6J5DU65_9BURK</name>
<dbReference type="GO" id="GO:0005829">
    <property type="term" value="C:cytosol"/>
    <property type="evidence" value="ECO:0007669"/>
    <property type="project" value="TreeGrafter"/>
</dbReference>
<protein>
    <recommendedName>
        <fullName evidence="8">Glutamate--cysteine ligase</fullName>
        <ecNumber evidence="8">6.3.2.2</ecNumber>
    </recommendedName>
    <alternativeName>
        <fullName evidence="8">Gamma-ECS</fullName>
        <shortName evidence="8">GCS</shortName>
    </alternativeName>
    <alternativeName>
        <fullName evidence="8">Gamma-glutamylcysteine synthetase</fullName>
    </alternativeName>
</protein>
<feature type="domain" description="Glutamate--cysteine ligase" evidence="11">
    <location>
        <begin position="16"/>
        <end position="380"/>
    </location>
</feature>
<dbReference type="UniPathway" id="UPA00142">
    <property type="reaction ID" value="UER00209"/>
</dbReference>
<reference evidence="12 13" key="1">
    <citation type="submission" date="2019-09" db="EMBL/GenBank/DDBJ databases">
        <authorList>
            <person name="Depoorter E."/>
        </authorList>
    </citation>
    <scope>NUCLEOTIDE SEQUENCE [LARGE SCALE GENOMIC DNA]</scope>
    <source>
        <strain evidence="12">LMG 30113</strain>
    </source>
</reference>
<evidence type="ECO:0000256" key="8">
    <source>
        <dbReference type="HAMAP-Rule" id="MF_00578"/>
    </source>
</evidence>
<dbReference type="RefSeq" id="WP_034196891.1">
    <property type="nucleotide sequence ID" value="NZ_CABVQD010000007.1"/>
</dbReference>
<accession>A0A6J5DU65</accession>
<keyword evidence="3 8" id="KW-0436">Ligase</keyword>
<evidence type="ECO:0000256" key="1">
    <source>
        <dbReference type="ARBA" id="ARBA00005006"/>
    </source>
</evidence>
<dbReference type="EMBL" id="CABVQD010000007">
    <property type="protein sequence ID" value="VWB62685.1"/>
    <property type="molecule type" value="Genomic_DNA"/>
</dbReference>
<keyword evidence="10" id="KW-0812">Transmembrane</keyword>
<feature type="transmembrane region" description="Helical" evidence="10">
    <location>
        <begin position="192"/>
        <end position="211"/>
    </location>
</feature>
<keyword evidence="4 8" id="KW-0317">Glutathione biosynthesis</keyword>
<dbReference type="InterPro" id="IPR006334">
    <property type="entry name" value="Glut_cys_ligase"/>
</dbReference>
<sequence length="535" mass="59730">MSNGTLTRRLRILGEQLPLLGQGLRGIERESLRVTSAGHLARTPHPQALGAALTHKQITTDYSESLLEFVTPASADPARALERLDALHRFAYTTLGDEFLWSASMPCTLPSEEEIPIAEYGTSNTGRLKHVYRKGLALRYGRAMQCIAGIHYNFSLPEAAWPVLLEAADTGERSHDAQSSGYMALIRNFRRYGWLLLYLFGASPAVGTRFLRDAARRLDRFDAETVYLPGATSLRMSDLGYQSNAQAGIAPCYNSLASHLDSLRLAASTRYPEYETIGTHLDDEWVQLNTNILQLENEHYASIRPKRIARAGERPIQALAARGVQYVEVRNLDVDPFLPLGIDLPQARFLDAFLFYCAMSESPSMGAGDHAESTANAHAVATEGRRWDLKLQRRGRSISLREWANELLVEIAPVADLLDRTRTNEGATYRQALLAQHAKVEDPFLTPSARVLTAMSEGAMSFDRLAMEQSRLHAGYFRARALPDEARQEFEALAHESIAEQLRLEAKETDDFDQFVNMHQAAMLALEQQTAEAWI</sequence>
<evidence type="ECO:0000313" key="13">
    <source>
        <dbReference type="Proteomes" id="UP000494330"/>
    </source>
</evidence>
<dbReference type="AlphaFoldDB" id="A0A6J5DU65"/>
<dbReference type="PANTHER" id="PTHR38761">
    <property type="entry name" value="GLUTAMATE--CYSTEINE LIGASE"/>
    <property type="match status" value="1"/>
</dbReference>
<keyword evidence="5 8" id="KW-0547">Nucleotide-binding</keyword>
<dbReference type="PANTHER" id="PTHR38761:SF1">
    <property type="entry name" value="GLUTAMATE--CYSTEINE LIGASE"/>
    <property type="match status" value="1"/>
</dbReference>
<evidence type="ECO:0000256" key="4">
    <source>
        <dbReference type="ARBA" id="ARBA00022684"/>
    </source>
</evidence>
<evidence type="ECO:0000256" key="3">
    <source>
        <dbReference type="ARBA" id="ARBA00022598"/>
    </source>
</evidence>
<dbReference type="SUPFAM" id="SSF55931">
    <property type="entry name" value="Glutamine synthetase/guanido kinase"/>
    <property type="match status" value="1"/>
</dbReference>
<gene>
    <name evidence="8" type="primary">gshA</name>
    <name evidence="12" type="ORF">BPA30113_02786</name>
</gene>
<dbReference type="Gene3D" id="3.30.590.20">
    <property type="match status" value="1"/>
</dbReference>
<evidence type="ECO:0000256" key="10">
    <source>
        <dbReference type="SAM" id="Phobius"/>
    </source>
</evidence>
<dbReference type="NCBIfam" id="TIGR01434">
    <property type="entry name" value="glu_cys_ligase"/>
    <property type="match status" value="1"/>
</dbReference>
<evidence type="ECO:0000256" key="5">
    <source>
        <dbReference type="ARBA" id="ARBA00022741"/>
    </source>
</evidence>
<comment type="similarity">
    <text evidence="2 8">Belongs to the glutamate--cysteine ligase type 1 family. Type 1 subfamily.</text>
</comment>
<dbReference type="EC" id="6.3.2.2" evidence="8"/>
<keyword evidence="13" id="KW-1185">Reference proteome</keyword>
<dbReference type="InterPro" id="IPR014746">
    <property type="entry name" value="Gln_synth/guanido_kin_cat_dom"/>
</dbReference>
<evidence type="ECO:0000259" key="11">
    <source>
        <dbReference type="Pfam" id="PF04262"/>
    </source>
</evidence>
<dbReference type="GO" id="GO:0046872">
    <property type="term" value="F:metal ion binding"/>
    <property type="evidence" value="ECO:0007669"/>
    <property type="project" value="TreeGrafter"/>
</dbReference>
<proteinExistence type="inferred from homology"/>
<dbReference type="Pfam" id="PF04262">
    <property type="entry name" value="Glu_cys_ligase"/>
    <property type="match status" value="1"/>
</dbReference>
<comment type="pathway">
    <text evidence="1 8 9">Sulfur metabolism; glutathione biosynthesis; glutathione from L-cysteine and L-glutamate: step 1/2.</text>
</comment>
<dbReference type="GO" id="GO:0005524">
    <property type="term" value="F:ATP binding"/>
    <property type="evidence" value="ECO:0007669"/>
    <property type="project" value="UniProtKB-KW"/>
</dbReference>
<dbReference type="InterPro" id="IPR007370">
    <property type="entry name" value="Glu_cys_ligase"/>
</dbReference>
<keyword evidence="10" id="KW-0472">Membrane</keyword>
<evidence type="ECO:0000256" key="6">
    <source>
        <dbReference type="ARBA" id="ARBA00022840"/>
    </source>
</evidence>
<dbReference type="Proteomes" id="UP000494330">
    <property type="component" value="Unassembled WGS sequence"/>
</dbReference>
<evidence type="ECO:0000256" key="7">
    <source>
        <dbReference type="ARBA" id="ARBA00048819"/>
    </source>
</evidence>
<keyword evidence="6 8" id="KW-0067">ATP-binding</keyword>
<keyword evidence="10" id="KW-1133">Transmembrane helix</keyword>
<dbReference type="GO" id="GO:0004357">
    <property type="term" value="F:glutamate-cysteine ligase activity"/>
    <property type="evidence" value="ECO:0007669"/>
    <property type="project" value="UniProtKB-UniRule"/>
</dbReference>
<dbReference type="HAMAP" id="MF_00578">
    <property type="entry name" value="Glu_cys_ligase"/>
    <property type="match status" value="1"/>
</dbReference>
<evidence type="ECO:0000256" key="9">
    <source>
        <dbReference type="RuleBase" id="RU004391"/>
    </source>
</evidence>
<comment type="catalytic activity">
    <reaction evidence="7 8 9">
        <text>L-cysteine + L-glutamate + ATP = gamma-L-glutamyl-L-cysteine + ADP + phosphate + H(+)</text>
        <dbReference type="Rhea" id="RHEA:13285"/>
        <dbReference type="ChEBI" id="CHEBI:15378"/>
        <dbReference type="ChEBI" id="CHEBI:29985"/>
        <dbReference type="ChEBI" id="CHEBI:30616"/>
        <dbReference type="ChEBI" id="CHEBI:35235"/>
        <dbReference type="ChEBI" id="CHEBI:43474"/>
        <dbReference type="ChEBI" id="CHEBI:58173"/>
        <dbReference type="ChEBI" id="CHEBI:456216"/>
        <dbReference type="EC" id="6.3.2.2"/>
    </reaction>
</comment>
<evidence type="ECO:0000313" key="12">
    <source>
        <dbReference type="EMBL" id="VWB62685.1"/>
    </source>
</evidence>
<dbReference type="GO" id="GO:0006750">
    <property type="term" value="P:glutathione biosynthetic process"/>
    <property type="evidence" value="ECO:0007669"/>
    <property type="project" value="UniProtKB-UniRule"/>
</dbReference>
<organism evidence="12 13">
    <name type="scientific">Burkholderia paludis</name>
    <dbReference type="NCBI Taxonomy" id="1506587"/>
    <lineage>
        <taxon>Bacteria</taxon>
        <taxon>Pseudomonadati</taxon>
        <taxon>Pseudomonadota</taxon>
        <taxon>Betaproteobacteria</taxon>
        <taxon>Burkholderiales</taxon>
        <taxon>Burkholderiaceae</taxon>
        <taxon>Burkholderia</taxon>
        <taxon>Burkholderia cepacia complex</taxon>
    </lineage>
</organism>
<evidence type="ECO:0000256" key="2">
    <source>
        <dbReference type="ARBA" id="ARBA00008772"/>
    </source>
</evidence>